<organism evidence="2 5">
    <name type="scientific">Purpureocillium lilacinum</name>
    <name type="common">Paecilomyces lilacinus</name>
    <dbReference type="NCBI Taxonomy" id="33203"/>
    <lineage>
        <taxon>Eukaryota</taxon>
        <taxon>Fungi</taxon>
        <taxon>Dikarya</taxon>
        <taxon>Ascomycota</taxon>
        <taxon>Pezizomycotina</taxon>
        <taxon>Sordariomycetes</taxon>
        <taxon>Hypocreomycetidae</taxon>
        <taxon>Hypocreales</taxon>
        <taxon>Ophiocordycipitaceae</taxon>
        <taxon>Purpureocillium</taxon>
    </lineage>
</organism>
<dbReference type="Proteomes" id="UP000078240">
    <property type="component" value="Unassembled WGS sequence"/>
</dbReference>
<dbReference type="EMBL" id="LSBH01000006">
    <property type="protein sequence ID" value="OAQ77119.1"/>
    <property type="molecule type" value="Genomic_DNA"/>
</dbReference>
<protein>
    <submittedName>
        <fullName evidence="2">Acetyltransferase, GNAT family</fullName>
    </submittedName>
</protein>
<dbReference type="PANTHER" id="PTHR42791">
    <property type="entry name" value="GNAT FAMILY ACETYLTRANSFERASE"/>
    <property type="match status" value="1"/>
</dbReference>
<dbReference type="PANTHER" id="PTHR42791:SF2">
    <property type="entry name" value="N-ACETYLTRANSFERASE DOMAIN-CONTAINING PROTEIN"/>
    <property type="match status" value="1"/>
</dbReference>
<comment type="caution">
    <text evidence="2">The sequence shown here is derived from an EMBL/GenBank/DDBJ whole genome shotgun (WGS) entry which is preliminary data.</text>
</comment>
<reference evidence="2 5" key="3">
    <citation type="submission" date="2016-01" db="EMBL/GenBank/DDBJ databases">
        <title>Biosynthesis of antibiotic leucinostatins and their inhibition on Phytophthora in bio-control Purpureocillium lilacinum.</title>
        <authorList>
            <person name="Wang G."/>
            <person name="Liu Z."/>
            <person name="Lin R."/>
            <person name="Li E."/>
            <person name="Mao Z."/>
            <person name="Ling J."/>
            <person name="Yin W."/>
            <person name="Xie B."/>
        </authorList>
    </citation>
    <scope>NUCLEOTIDE SEQUENCE [LARGE SCALE GENOMIC DNA]</scope>
    <source>
        <strain evidence="2">PLBJ-1</strain>
        <strain evidence="3">PLFJ-1</strain>
    </source>
</reference>
<dbReference type="PROSITE" id="PS51186">
    <property type="entry name" value="GNAT"/>
    <property type="match status" value="1"/>
</dbReference>
<evidence type="ECO:0000313" key="4">
    <source>
        <dbReference type="EMBL" id="PWI65968.1"/>
    </source>
</evidence>
<reference evidence="4 6" key="2">
    <citation type="journal article" date="2016" name="Front. Microbiol.">
        <title>Genome and transcriptome sequences reveal the specific parasitism of the nematophagous Purpureocillium lilacinum 36-1.</title>
        <authorList>
            <person name="Xie J."/>
            <person name="Li S."/>
            <person name="Mo C."/>
            <person name="Xiao X."/>
            <person name="Peng D."/>
            <person name="Wang G."/>
            <person name="Xiao Y."/>
        </authorList>
    </citation>
    <scope>NUCLEOTIDE SEQUENCE [LARGE SCALE GENOMIC DNA]</scope>
    <source>
        <strain evidence="4 6">36-1</strain>
    </source>
</reference>
<evidence type="ECO:0000313" key="6">
    <source>
        <dbReference type="Proteomes" id="UP000245956"/>
    </source>
</evidence>
<dbReference type="GO" id="GO:0016747">
    <property type="term" value="F:acyltransferase activity, transferring groups other than amino-acyl groups"/>
    <property type="evidence" value="ECO:0007669"/>
    <property type="project" value="InterPro"/>
</dbReference>
<gene>
    <name evidence="4" type="ORF">PCL_05446</name>
    <name evidence="2" type="ORF">VFPBJ_07591</name>
    <name evidence="3" type="ORF">VFPFJ_08259</name>
</gene>
<feature type="domain" description="N-acetyltransferase" evidence="1">
    <location>
        <begin position="83"/>
        <end position="220"/>
    </location>
</feature>
<proteinExistence type="predicted"/>
<dbReference type="OMA" id="MFPITED"/>
<sequence>MASNFSLRRATQHDVEALCDAYLSAFRDEIFSRQVFPRDGSSTGREYWRRAFAEELREPDATFLVAVERCRGDGDDESATGDGDERAAPEDEAVVGFVKWVAPGAPTHDFSEDGYPPDGLPDVAALYYKKLFEGHQRCVGAMPHWYLDMVGVRQEAMGKGTARQLMEWGLEKAARDSVPCFVESTGDAQAFYERFGFREVDKMSVDTPQGEAVVVFMLRDVAPNG</sequence>
<dbReference type="Pfam" id="PF13508">
    <property type="entry name" value="Acetyltransf_7"/>
    <property type="match status" value="1"/>
</dbReference>
<evidence type="ECO:0000313" key="3">
    <source>
        <dbReference type="EMBL" id="OAQ85870.1"/>
    </source>
</evidence>
<dbReference type="Proteomes" id="UP000078340">
    <property type="component" value="Unassembled WGS sequence"/>
</dbReference>
<dbReference type="SUPFAM" id="SSF55729">
    <property type="entry name" value="Acyl-CoA N-acyltransferases (Nat)"/>
    <property type="match status" value="1"/>
</dbReference>
<reference evidence="4" key="1">
    <citation type="submission" date="2015-05" db="EMBL/GenBank/DDBJ databases">
        <authorList>
            <person name="Wang D.B."/>
            <person name="Wang M."/>
        </authorList>
    </citation>
    <scope>NUCLEOTIDE SEQUENCE</scope>
    <source>
        <strain evidence="4">36-1</strain>
    </source>
</reference>
<dbReference type="AlphaFoldDB" id="A0A179GJ17"/>
<dbReference type="Gene3D" id="3.40.630.30">
    <property type="match status" value="1"/>
</dbReference>
<dbReference type="EMBL" id="LCWV01000028">
    <property type="protein sequence ID" value="PWI65968.1"/>
    <property type="molecule type" value="Genomic_DNA"/>
</dbReference>
<evidence type="ECO:0000259" key="1">
    <source>
        <dbReference type="PROSITE" id="PS51186"/>
    </source>
</evidence>
<accession>A0A179GJ17</accession>
<dbReference type="EMBL" id="LSBI01000007">
    <property type="protein sequence ID" value="OAQ85870.1"/>
    <property type="molecule type" value="Genomic_DNA"/>
</dbReference>
<dbReference type="InterPro" id="IPR016181">
    <property type="entry name" value="Acyl_CoA_acyltransferase"/>
</dbReference>
<dbReference type="CDD" id="cd04301">
    <property type="entry name" value="NAT_SF"/>
    <property type="match status" value="1"/>
</dbReference>
<evidence type="ECO:0000313" key="2">
    <source>
        <dbReference type="EMBL" id="OAQ77119.1"/>
    </source>
</evidence>
<dbReference type="Proteomes" id="UP000245956">
    <property type="component" value="Unassembled WGS sequence"/>
</dbReference>
<dbReference type="InterPro" id="IPR000182">
    <property type="entry name" value="GNAT_dom"/>
</dbReference>
<name>A0A179GJ17_PURLI</name>
<keyword evidence="2" id="KW-0808">Transferase</keyword>
<evidence type="ECO:0000313" key="5">
    <source>
        <dbReference type="Proteomes" id="UP000078240"/>
    </source>
</evidence>
<dbReference type="InterPro" id="IPR052523">
    <property type="entry name" value="Trichothecene_AcTrans"/>
</dbReference>